<keyword evidence="8 11" id="KW-0408">Iron</keyword>
<sequence length="504" mass="58442">MHHIPLFVILVLLLVLAARVLYSIIWVPWVIARHFRKQGIRGPSYRLIKGNADEIRNMYKEVQSKPMELCHDIIERVCPFYHRWSRMYGKTVLYWHGWRPKLVISDPDIIKEILLKTGEWFERIDPNPSVKQFFGEGILMLKGEKWGVHRAIANQAFKLERIKSWIPEIIDSTKTMFYKWEDENKGVDEFEIEVSKDLEDLASDIISKVAFGSSYEEGKMIFELQDQHYHLVSLATRSVYFPGFRFLPTKKNRERKRLEKKTCELIRAIIENSTHETEQNSENLLSLLMSSHKFINNETQRLKLKEIIDDCKNFYMAGKETSATSLSWALLLLGINQEWQSQAREEVLGVLGPNTPPTIETLSDLKLVSLILQETLRLYPNPGALVRQATKRVKLGNFEIPAGTHLYLSITAVHHNTKLWGEDALEFNPMRFCEPRKLSAPYFPFGLGPLFCVGQNLALVEMKIVLAMILQRYSFVVSPTYAHGPMLLMTVSPQYGMQIVFRRL</sequence>
<dbReference type="InterPro" id="IPR036396">
    <property type="entry name" value="Cyt_P450_sf"/>
</dbReference>
<keyword evidence="7" id="KW-0560">Oxidoreductase</keyword>
<organism evidence="13 14">
    <name type="scientific">Canavalia gladiata</name>
    <name type="common">Sword bean</name>
    <name type="synonym">Dolichos gladiatus</name>
    <dbReference type="NCBI Taxonomy" id="3824"/>
    <lineage>
        <taxon>Eukaryota</taxon>
        <taxon>Viridiplantae</taxon>
        <taxon>Streptophyta</taxon>
        <taxon>Embryophyta</taxon>
        <taxon>Tracheophyta</taxon>
        <taxon>Spermatophyta</taxon>
        <taxon>Magnoliopsida</taxon>
        <taxon>eudicotyledons</taxon>
        <taxon>Gunneridae</taxon>
        <taxon>Pentapetalae</taxon>
        <taxon>rosids</taxon>
        <taxon>fabids</taxon>
        <taxon>Fabales</taxon>
        <taxon>Fabaceae</taxon>
        <taxon>Papilionoideae</taxon>
        <taxon>50 kb inversion clade</taxon>
        <taxon>NPAAA clade</taxon>
        <taxon>indigoferoid/millettioid clade</taxon>
        <taxon>Phaseoleae</taxon>
        <taxon>Canavalia</taxon>
    </lineage>
</organism>
<dbReference type="GO" id="GO:0016705">
    <property type="term" value="F:oxidoreductase activity, acting on paired donors, with incorporation or reduction of molecular oxygen"/>
    <property type="evidence" value="ECO:0007669"/>
    <property type="project" value="InterPro"/>
</dbReference>
<dbReference type="InterPro" id="IPR050665">
    <property type="entry name" value="Cytochrome_P450_Monooxygen"/>
</dbReference>
<keyword evidence="14" id="KW-1185">Reference proteome</keyword>
<dbReference type="GO" id="GO:0005506">
    <property type="term" value="F:iron ion binding"/>
    <property type="evidence" value="ECO:0007669"/>
    <property type="project" value="InterPro"/>
</dbReference>
<dbReference type="GO" id="GO:0016020">
    <property type="term" value="C:membrane"/>
    <property type="evidence" value="ECO:0007669"/>
    <property type="project" value="UniProtKB-SubCell"/>
</dbReference>
<comment type="cofactor">
    <cofactor evidence="11">
        <name>heme</name>
        <dbReference type="ChEBI" id="CHEBI:30413"/>
    </cofactor>
</comment>
<dbReference type="PANTHER" id="PTHR24282">
    <property type="entry name" value="CYTOCHROME P450 FAMILY MEMBER"/>
    <property type="match status" value="1"/>
</dbReference>
<evidence type="ECO:0000256" key="5">
    <source>
        <dbReference type="ARBA" id="ARBA00022723"/>
    </source>
</evidence>
<keyword evidence="10 12" id="KW-0472">Membrane</keyword>
<evidence type="ECO:0000256" key="6">
    <source>
        <dbReference type="ARBA" id="ARBA00022989"/>
    </source>
</evidence>
<dbReference type="PANTHER" id="PTHR24282:SF112">
    <property type="entry name" value="CYTOCHROME P450 FAMILY 709 PROTEIN"/>
    <property type="match status" value="1"/>
</dbReference>
<proteinExistence type="inferred from homology"/>
<feature type="transmembrane region" description="Helical" evidence="12">
    <location>
        <begin position="6"/>
        <end position="31"/>
    </location>
</feature>
<evidence type="ECO:0008006" key="15">
    <source>
        <dbReference type="Google" id="ProtNLM"/>
    </source>
</evidence>
<keyword evidence="4 12" id="KW-0812">Transmembrane</keyword>
<keyword evidence="9" id="KW-0503">Monooxygenase</keyword>
<evidence type="ECO:0000256" key="2">
    <source>
        <dbReference type="ARBA" id="ARBA00010617"/>
    </source>
</evidence>
<dbReference type="PRINTS" id="PR00385">
    <property type="entry name" value="P450"/>
</dbReference>
<name>A0AAN9KS02_CANGL</name>
<protein>
    <recommendedName>
        <fullName evidence="15">Cytochrome P450</fullName>
    </recommendedName>
</protein>
<dbReference type="Pfam" id="PF00067">
    <property type="entry name" value="p450"/>
    <property type="match status" value="1"/>
</dbReference>
<evidence type="ECO:0000256" key="3">
    <source>
        <dbReference type="ARBA" id="ARBA00022617"/>
    </source>
</evidence>
<comment type="caution">
    <text evidence="13">The sequence shown here is derived from an EMBL/GenBank/DDBJ whole genome shotgun (WGS) entry which is preliminary data.</text>
</comment>
<dbReference type="GO" id="GO:0020037">
    <property type="term" value="F:heme binding"/>
    <property type="evidence" value="ECO:0007669"/>
    <property type="project" value="InterPro"/>
</dbReference>
<dbReference type="Proteomes" id="UP001367508">
    <property type="component" value="Unassembled WGS sequence"/>
</dbReference>
<evidence type="ECO:0000313" key="13">
    <source>
        <dbReference type="EMBL" id="KAK7321746.1"/>
    </source>
</evidence>
<dbReference type="SUPFAM" id="SSF48264">
    <property type="entry name" value="Cytochrome P450"/>
    <property type="match status" value="1"/>
</dbReference>
<evidence type="ECO:0000256" key="10">
    <source>
        <dbReference type="ARBA" id="ARBA00023136"/>
    </source>
</evidence>
<dbReference type="InterPro" id="IPR002401">
    <property type="entry name" value="Cyt_P450_E_grp-I"/>
</dbReference>
<keyword evidence="3 11" id="KW-0349">Heme</keyword>
<dbReference type="InterPro" id="IPR001128">
    <property type="entry name" value="Cyt_P450"/>
</dbReference>
<dbReference type="AlphaFoldDB" id="A0AAN9KS02"/>
<dbReference type="Gene3D" id="1.10.630.10">
    <property type="entry name" value="Cytochrome P450"/>
    <property type="match status" value="1"/>
</dbReference>
<evidence type="ECO:0000313" key="14">
    <source>
        <dbReference type="Proteomes" id="UP001367508"/>
    </source>
</evidence>
<evidence type="ECO:0000256" key="4">
    <source>
        <dbReference type="ARBA" id="ARBA00022692"/>
    </source>
</evidence>
<evidence type="ECO:0000256" key="12">
    <source>
        <dbReference type="SAM" id="Phobius"/>
    </source>
</evidence>
<keyword evidence="6 12" id="KW-1133">Transmembrane helix</keyword>
<dbReference type="EMBL" id="JAYMYQ010000007">
    <property type="protein sequence ID" value="KAK7321746.1"/>
    <property type="molecule type" value="Genomic_DNA"/>
</dbReference>
<comment type="subcellular location">
    <subcellularLocation>
        <location evidence="1">Membrane</location>
        <topology evidence="1">Single-pass membrane protein</topology>
    </subcellularLocation>
</comment>
<evidence type="ECO:0000256" key="7">
    <source>
        <dbReference type="ARBA" id="ARBA00023002"/>
    </source>
</evidence>
<evidence type="ECO:0000256" key="11">
    <source>
        <dbReference type="PIRSR" id="PIRSR602401-1"/>
    </source>
</evidence>
<evidence type="ECO:0000256" key="1">
    <source>
        <dbReference type="ARBA" id="ARBA00004167"/>
    </source>
</evidence>
<comment type="similarity">
    <text evidence="2">Belongs to the cytochrome P450 family.</text>
</comment>
<accession>A0AAN9KS02</accession>
<keyword evidence="5 11" id="KW-0479">Metal-binding</keyword>
<gene>
    <name evidence="13" type="ORF">VNO77_32650</name>
</gene>
<feature type="binding site" description="axial binding residue" evidence="11">
    <location>
        <position position="452"/>
    </location>
    <ligand>
        <name>heme</name>
        <dbReference type="ChEBI" id="CHEBI:30413"/>
    </ligand>
    <ligandPart>
        <name>Fe</name>
        <dbReference type="ChEBI" id="CHEBI:18248"/>
    </ligandPart>
</feature>
<evidence type="ECO:0000256" key="8">
    <source>
        <dbReference type="ARBA" id="ARBA00023004"/>
    </source>
</evidence>
<dbReference type="PRINTS" id="PR00463">
    <property type="entry name" value="EP450I"/>
</dbReference>
<dbReference type="GO" id="GO:0004497">
    <property type="term" value="F:monooxygenase activity"/>
    <property type="evidence" value="ECO:0007669"/>
    <property type="project" value="UniProtKB-KW"/>
</dbReference>
<reference evidence="13 14" key="1">
    <citation type="submission" date="2024-01" db="EMBL/GenBank/DDBJ databases">
        <title>The genomes of 5 underutilized Papilionoideae crops provide insights into root nodulation and disease resistanc.</title>
        <authorList>
            <person name="Jiang F."/>
        </authorList>
    </citation>
    <scope>NUCLEOTIDE SEQUENCE [LARGE SCALE GENOMIC DNA]</scope>
    <source>
        <strain evidence="13">LVBAO_FW01</strain>
        <tissue evidence="13">Leaves</tissue>
    </source>
</reference>
<evidence type="ECO:0000256" key="9">
    <source>
        <dbReference type="ARBA" id="ARBA00023033"/>
    </source>
</evidence>